<protein>
    <submittedName>
        <fullName evidence="5">MarR family transcriptional regulator</fullName>
    </submittedName>
</protein>
<dbReference type="SUPFAM" id="SSF46785">
    <property type="entry name" value="Winged helix' DNA-binding domain"/>
    <property type="match status" value="1"/>
</dbReference>
<dbReference type="AlphaFoldDB" id="A0A7C4V575"/>
<proteinExistence type="predicted"/>
<keyword evidence="2" id="KW-0238">DNA-binding</keyword>
<comment type="caution">
    <text evidence="5">The sequence shown here is derived from an EMBL/GenBank/DDBJ whole genome shotgun (WGS) entry which is preliminary data.</text>
</comment>
<dbReference type="Gene3D" id="1.10.10.10">
    <property type="entry name" value="Winged helix-like DNA-binding domain superfamily/Winged helix DNA-binding domain"/>
    <property type="match status" value="1"/>
</dbReference>
<keyword evidence="3" id="KW-0804">Transcription</keyword>
<dbReference type="PANTHER" id="PTHR38465">
    <property type="entry name" value="HTH-TYPE TRANSCRIPTIONAL REGULATOR MJ1563-RELATED"/>
    <property type="match status" value="1"/>
</dbReference>
<accession>A0A7C4V575</accession>
<dbReference type="EMBL" id="DRPZ01000088">
    <property type="protein sequence ID" value="HGY09068.1"/>
    <property type="molecule type" value="Genomic_DNA"/>
</dbReference>
<evidence type="ECO:0000256" key="3">
    <source>
        <dbReference type="ARBA" id="ARBA00023163"/>
    </source>
</evidence>
<dbReference type="InterPro" id="IPR036390">
    <property type="entry name" value="WH_DNA-bd_sf"/>
</dbReference>
<dbReference type="GO" id="GO:0003677">
    <property type="term" value="F:DNA binding"/>
    <property type="evidence" value="ECO:0007669"/>
    <property type="project" value="UniProtKB-KW"/>
</dbReference>
<name>A0A7C4V575_9DEIN</name>
<gene>
    <name evidence="5" type="ORF">ENK37_03290</name>
</gene>
<reference evidence="5" key="1">
    <citation type="journal article" date="2020" name="mSystems">
        <title>Genome- and Community-Level Interaction Insights into Carbon Utilization and Element Cycling Functions of Hydrothermarchaeota in Hydrothermal Sediment.</title>
        <authorList>
            <person name="Zhou Z."/>
            <person name="Liu Y."/>
            <person name="Xu W."/>
            <person name="Pan J."/>
            <person name="Luo Z.H."/>
            <person name="Li M."/>
        </authorList>
    </citation>
    <scope>NUCLEOTIDE SEQUENCE [LARGE SCALE GENOMIC DNA]</scope>
    <source>
        <strain evidence="5">HyVt-570</strain>
    </source>
</reference>
<dbReference type="Pfam" id="PF12802">
    <property type="entry name" value="MarR_2"/>
    <property type="match status" value="1"/>
</dbReference>
<dbReference type="GO" id="GO:0003700">
    <property type="term" value="F:DNA-binding transcription factor activity"/>
    <property type="evidence" value="ECO:0007669"/>
    <property type="project" value="InterPro"/>
</dbReference>
<dbReference type="PANTHER" id="PTHR38465:SF2">
    <property type="entry name" value="HTH-TYPE TRANSCRIPTIONAL REGULATOR MMPR5"/>
    <property type="match status" value="1"/>
</dbReference>
<evidence type="ECO:0000256" key="1">
    <source>
        <dbReference type="ARBA" id="ARBA00023015"/>
    </source>
</evidence>
<evidence type="ECO:0000256" key="2">
    <source>
        <dbReference type="ARBA" id="ARBA00023125"/>
    </source>
</evidence>
<dbReference type="InterPro" id="IPR000835">
    <property type="entry name" value="HTH_MarR-typ"/>
</dbReference>
<feature type="domain" description="HTH marR-type" evidence="4">
    <location>
        <begin position="22"/>
        <end position="81"/>
    </location>
</feature>
<dbReference type="InterPro" id="IPR052362">
    <property type="entry name" value="HTH-GbsR_regulator"/>
</dbReference>
<keyword evidence="1" id="KW-0805">Transcription regulation</keyword>
<evidence type="ECO:0000313" key="5">
    <source>
        <dbReference type="EMBL" id="HGY09068.1"/>
    </source>
</evidence>
<dbReference type="Proteomes" id="UP000885759">
    <property type="component" value="Unassembled WGS sequence"/>
</dbReference>
<organism evidence="5">
    <name type="scientific">Oceanithermus profundus</name>
    <dbReference type="NCBI Taxonomy" id="187137"/>
    <lineage>
        <taxon>Bacteria</taxon>
        <taxon>Thermotogati</taxon>
        <taxon>Deinococcota</taxon>
        <taxon>Deinococci</taxon>
        <taxon>Thermales</taxon>
        <taxon>Thermaceae</taxon>
        <taxon>Oceanithermus</taxon>
    </lineage>
</organism>
<sequence>MDGDSGVVRQLVEQMGIGFEAFGMPRMAGRVLGWLILSEEEEVSLDDLAAGLGVSKASVSNATRLLIQMGIIRRSGRPGSRQAYFKVSSDPWNAMLAMEKRVSRSFLDFAREARAALPARPERDARLAEMEGALELYIELLETFAREWHEKRKAQ</sequence>
<dbReference type="InterPro" id="IPR036388">
    <property type="entry name" value="WH-like_DNA-bd_sf"/>
</dbReference>
<evidence type="ECO:0000259" key="4">
    <source>
        <dbReference type="Pfam" id="PF12802"/>
    </source>
</evidence>